<dbReference type="PANTHER" id="PTHR30572">
    <property type="entry name" value="MEMBRANE COMPONENT OF TRANSPORTER-RELATED"/>
    <property type="match status" value="1"/>
</dbReference>
<evidence type="ECO:0000256" key="6">
    <source>
        <dbReference type="ARBA" id="ARBA00038076"/>
    </source>
</evidence>
<comment type="similarity">
    <text evidence="6">Belongs to the ABC-4 integral membrane protein family.</text>
</comment>
<evidence type="ECO:0000256" key="2">
    <source>
        <dbReference type="ARBA" id="ARBA00022475"/>
    </source>
</evidence>
<feature type="domain" description="ABC3 transporter permease C-terminal" evidence="8">
    <location>
        <begin position="277"/>
        <end position="397"/>
    </location>
</feature>
<evidence type="ECO:0000256" key="3">
    <source>
        <dbReference type="ARBA" id="ARBA00022692"/>
    </source>
</evidence>
<keyword evidence="5 7" id="KW-0472">Membrane</keyword>
<feature type="transmembrane region" description="Helical" evidence="7">
    <location>
        <begin position="815"/>
        <end position="837"/>
    </location>
</feature>
<evidence type="ECO:0000256" key="7">
    <source>
        <dbReference type="SAM" id="Phobius"/>
    </source>
</evidence>
<organism evidence="9 10">
    <name type="scientific">Claveliimonas bilis</name>
    <dbReference type="NCBI Taxonomy" id="3028070"/>
    <lineage>
        <taxon>Bacteria</taxon>
        <taxon>Bacillati</taxon>
        <taxon>Bacillota</taxon>
        <taxon>Clostridia</taxon>
        <taxon>Lachnospirales</taxon>
        <taxon>Lachnospiraceae</taxon>
        <taxon>Claveliimonas</taxon>
    </lineage>
</organism>
<evidence type="ECO:0000256" key="4">
    <source>
        <dbReference type="ARBA" id="ARBA00022989"/>
    </source>
</evidence>
<proteinExistence type="inferred from homology"/>
<feature type="transmembrane region" description="Helical" evidence="7">
    <location>
        <begin position="369"/>
        <end position="386"/>
    </location>
</feature>
<keyword evidence="4 7" id="KW-1133">Transmembrane helix</keyword>
<feature type="domain" description="ABC3 transporter permease C-terminal" evidence="8">
    <location>
        <begin position="727"/>
        <end position="836"/>
    </location>
</feature>
<evidence type="ECO:0000313" key="9">
    <source>
        <dbReference type="EMBL" id="BDZ75976.1"/>
    </source>
</evidence>
<evidence type="ECO:0000259" key="8">
    <source>
        <dbReference type="Pfam" id="PF02687"/>
    </source>
</evidence>
<keyword evidence="10" id="KW-1185">Reference proteome</keyword>
<evidence type="ECO:0000256" key="5">
    <source>
        <dbReference type="ARBA" id="ARBA00023136"/>
    </source>
</evidence>
<dbReference type="EMBL" id="AP027742">
    <property type="protein sequence ID" value="BDZ75976.1"/>
    <property type="molecule type" value="Genomic_DNA"/>
</dbReference>
<feature type="transmembrane region" description="Helical" evidence="7">
    <location>
        <begin position="27"/>
        <end position="47"/>
    </location>
</feature>
<keyword evidence="3 7" id="KW-0812">Transmembrane</keyword>
<keyword evidence="2" id="KW-1003">Cell membrane</keyword>
<dbReference type="InterPro" id="IPR050250">
    <property type="entry name" value="Macrolide_Exporter_MacB"/>
</dbReference>
<feature type="transmembrane region" description="Helical" evidence="7">
    <location>
        <begin position="772"/>
        <end position="795"/>
    </location>
</feature>
<feature type="transmembrane region" description="Helical" evidence="7">
    <location>
        <begin position="271"/>
        <end position="294"/>
    </location>
</feature>
<name>A0ABN6YSH1_9FIRM</name>
<dbReference type="InterPro" id="IPR003838">
    <property type="entry name" value="ABC3_permease_C"/>
</dbReference>
<feature type="transmembrane region" description="Helical" evidence="7">
    <location>
        <begin position="440"/>
        <end position="461"/>
    </location>
</feature>
<dbReference type="RefSeq" id="WP_316266000.1">
    <property type="nucleotide sequence ID" value="NZ_AP027742.1"/>
</dbReference>
<sequence>MLLENDNKKFIRTLSNNCLKANKIRNAIALLAIMLTALLFTAVATILQGTQISVREQTIRQSGTRFMASIKFTTAEKTKELMEDPLWETVSVERVLWKIVNPELMDISVNMAWMEETYAKNSYMEIEEGHMPEEEYEFACDTEILRLLGIPEETGTKVNIQYLTDEGVKEEPMTLSGYWEGEKYEQTAEVMVSEAFLEKRIDESTIAHDASVPGSYCIRGSFATDEDVEGQLNMVIANAGFDPDAERGKEGFVVHHTNPAYENRNEMGGGMIAAAVFGVLMILLAGYLIIYNIFRISILKDIRLYGQLKTIGTSPKQLKYMVKRQGYLLALAGIPAGLILGWLLGNVLLPLIMASTTVGESVFIMPHPAVWVVSAAFTFLTVWISCGRPGKLAARVSPVEALRYQDGEEGGKAKKKGRDSHHRIFQMASANLKRNRGKTVLVVMSIALSLILLNSVLGATGCFDKEIYVRRNAVTDFIVHSGNYGNFSVDDYTKTLNPKLSGKLSEMENVKNFGEVYCHILPPEQVTDIEQGSLINITEINGKRTNIVTEGTKEEFGNAVSEFDWRRTVYGWSRNILNDVILIEGELDYDKLNSGNYVIMAGFLGDDGLYAKESQEFHAGDKIRLDIGGEEKEYEVLAVAGAVHNLTLDSSLGGYEAVVFSKEQFQAIFPDDTDPLVCAFDAEEGTFAEVNSEAEQITSQLNSSMITRLSEEREFDEIQSTYRIVGIVLAAVFAVIGILNLINVILTGAIARQNEFAVMRSIGMSQRQLKKLFIYEGVLYALLAGAVGITASAAVSLTAVKAIVSNWWFARYSLSVLPAFEAALICSLLAAGIAWVIDRMWNKGSIVEKLRRIE</sequence>
<evidence type="ECO:0000313" key="10">
    <source>
        <dbReference type="Proteomes" id="UP001305815"/>
    </source>
</evidence>
<comment type="subcellular location">
    <subcellularLocation>
        <location evidence="1">Cell membrane</location>
        <topology evidence="1">Multi-pass membrane protein</topology>
    </subcellularLocation>
</comment>
<dbReference type="Proteomes" id="UP001305815">
    <property type="component" value="Chromosome"/>
</dbReference>
<reference evidence="10" key="1">
    <citation type="journal article" date="2023" name="Int. J. Syst. Evol. Microbiol.">
        <title>Claveliimonas bilis gen. nov., sp. nov., deoxycholic acid-producing bacteria isolated from human faeces, and reclassification of Sellimonas monacensis Zenner et al. 2021 as Claveliimonas monacensis comb. nov.</title>
        <authorList>
            <person name="Hisatomi A."/>
            <person name="Kastawa N.W.E.P.G."/>
            <person name="Song I."/>
            <person name="Ohkuma M."/>
            <person name="Fukiya S."/>
            <person name="Sakamoto M."/>
        </authorList>
    </citation>
    <scope>NUCLEOTIDE SEQUENCE [LARGE SCALE GENOMIC DNA]</scope>
    <source>
        <strain evidence="10">12BBH14</strain>
    </source>
</reference>
<dbReference type="Pfam" id="PF02687">
    <property type="entry name" value="FtsX"/>
    <property type="match status" value="2"/>
</dbReference>
<gene>
    <name evidence="9" type="ORF">Lac1_01590</name>
</gene>
<accession>A0ABN6YSH1</accession>
<protein>
    <submittedName>
        <fullName evidence="9">Efflux ABC transporter permease</fullName>
    </submittedName>
</protein>
<feature type="transmembrane region" description="Helical" evidence="7">
    <location>
        <begin position="724"/>
        <end position="751"/>
    </location>
</feature>
<feature type="transmembrane region" description="Helical" evidence="7">
    <location>
        <begin position="326"/>
        <end position="349"/>
    </location>
</feature>
<dbReference type="PANTHER" id="PTHR30572:SF4">
    <property type="entry name" value="ABC TRANSPORTER PERMEASE YTRF"/>
    <property type="match status" value="1"/>
</dbReference>
<evidence type="ECO:0000256" key="1">
    <source>
        <dbReference type="ARBA" id="ARBA00004651"/>
    </source>
</evidence>